<feature type="transmembrane region" description="Helical" evidence="1">
    <location>
        <begin position="12"/>
        <end position="30"/>
    </location>
</feature>
<sequence length="45" mass="4911">MNTVFTIGELESFLVAILVLFIGHAVNRYIPILKNIISPNPLSAA</sequence>
<evidence type="ECO:0000313" key="3">
    <source>
        <dbReference type="Proteomes" id="UP000887104"/>
    </source>
</evidence>
<accession>A0ABQ4P1S3</accession>
<organism evidence="2 3">
    <name type="scientific">Shewanella sairae</name>
    <dbReference type="NCBI Taxonomy" id="190310"/>
    <lineage>
        <taxon>Bacteria</taxon>
        <taxon>Pseudomonadati</taxon>
        <taxon>Pseudomonadota</taxon>
        <taxon>Gammaproteobacteria</taxon>
        <taxon>Alteromonadales</taxon>
        <taxon>Shewanellaceae</taxon>
        <taxon>Shewanella</taxon>
    </lineage>
</organism>
<evidence type="ECO:0000256" key="1">
    <source>
        <dbReference type="SAM" id="Phobius"/>
    </source>
</evidence>
<proteinExistence type="predicted"/>
<keyword evidence="1" id="KW-1133">Transmembrane helix</keyword>
<evidence type="ECO:0000313" key="2">
    <source>
        <dbReference type="EMBL" id="GIU41484.1"/>
    </source>
</evidence>
<protein>
    <submittedName>
        <fullName evidence="2">Uncharacterized protein</fullName>
    </submittedName>
</protein>
<comment type="caution">
    <text evidence="2">The sequence shown here is derived from an EMBL/GenBank/DDBJ whole genome shotgun (WGS) entry which is preliminary data.</text>
</comment>
<keyword evidence="1" id="KW-0472">Membrane</keyword>
<dbReference type="Proteomes" id="UP000887104">
    <property type="component" value="Unassembled WGS sequence"/>
</dbReference>
<reference evidence="2" key="1">
    <citation type="submission" date="2021-05" db="EMBL/GenBank/DDBJ databases">
        <title>Molecular characterization for Shewanella algae harboring chromosomal blaOXA-55-like strains isolated from clinical and environment sample.</title>
        <authorList>
            <person name="Ohama Y."/>
            <person name="Aoki K."/>
            <person name="Harada S."/>
            <person name="Moriya K."/>
            <person name="Ishii Y."/>
            <person name="Tateda K."/>
        </authorList>
    </citation>
    <scope>NUCLEOTIDE SEQUENCE</scope>
    <source>
        <strain evidence="2">JCM 11563</strain>
    </source>
</reference>
<gene>
    <name evidence="2" type="ORF">TUM4438_05880</name>
</gene>
<keyword evidence="3" id="KW-1185">Reference proteome</keyword>
<keyword evidence="1" id="KW-0812">Transmembrane</keyword>
<name>A0ABQ4P1S3_9GAMM</name>
<dbReference type="EMBL" id="BPEY01000006">
    <property type="protein sequence ID" value="GIU41484.1"/>
    <property type="molecule type" value="Genomic_DNA"/>
</dbReference>